<accession>A0AAW1NTY9</accession>
<dbReference type="Proteomes" id="UP001465755">
    <property type="component" value="Unassembled WGS sequence"/>
</dbReference>
<evidence type="ECO:0000313" key="2">
    <source>
        <dbReference type="Proteomes" id="UP001465755"/>
    </source>
</evidence>
<proteinExistence type="predicted"/>
<gene>
    <name evidence="1" type="ORF">WJX73_003129</name>
</gene>
<reference evidence="1 2" key="1">
    <citation type="journal article" date="2024" name="Nat. Commun.">
        <title>Phylogenomics reveals the evolutionary origins of lichenization in chlorophyte algae.</title>
        <authorList>
            <person name="Puginier C."/>
            <person name="Libourel C."/>
            <person name="Otte J."/>
            <person name="Skaloud P."/>
            <person name="Haon M."/>
            <person name="Grisel S."/>
            <person name="Petersen M."/>
            <person name="Berrin J.G."/>
            <person name="Delaux P.M."/>
            <person name="Dal Grande F."/>
            <person name="Keller J."/>
        </authorList>
    </citation>
    <scope>NUCLEOTIDE SEQUENCE [LARGE SCALE GENOMIC DNA]</scope>
    <source>
        <strain evidence="1 2">SAG 2036</strain>
    </source>
</reference>
<name>A0AAW1NTY9_9CHLO</name>
<keyword evidence="2" id="KW-1185">Reference proteome</keyword>
<evidence type="ECO:0000313" key="1">
    <source>
        <dbReference type="EMBL" id="KAK9791623.1"/>
    </source>
</evidence>
<dbReference type="AlphaFoldDB" id="A0AAW1NTY9"/>
<sequence>MAQHLCFLPNLAQVHSHAGVVYSRVQGTQDLTQIIVITRGLRQGPSGAPVLEVQYSCRTEEMWMGTDSNSRTSLMRASVRALPSLAHAESARMEHKVTNLAAMLLIEILVTNSARLDPKYKRECRQESGLSGSAFGTLVRSAGLLEVLAPGS</sequence>
<organism evidence="1 2">
    <name type="scientific">Symbiochloris irregularis</name>
    <dbReference type="NCBI Taxonomy" id="706552"/>
    <lineage>
        <taxon>Eukaryota</taxon>
        <taxon>Viridiplantae</taxon>
        <taxon>Chlorophyta</taxon>
        <taxon>core chlorophytes</taxon>
        <taxon>Trebouxiophyceae</taxon>
        <taxon>Trebouxiales</taxon>
        <taxon>Trebouxiaceae</taxon>
        <taxon>Symbiochloris</taxon>
    </lineage>
</organism>
<protein>
    <submittedName>
        <fullName evidence="1">Uncharacterized protein</fullName>
    </submittedName>
</protein>
<comment type="caution">
    <text evidence="1">The sequence shown here is derived from an EMBL/GenBank/DDBJ whole genome shotgun (WGS) entry which is preliminary data.</text>
</comment>
<dbReference type="EMBL" id="JALJOQ010000173">
    <property type="protein sequence ID" value="KAK9791623.1"/>
    <property type="molecule type" value="Genomic_DNA"/>
</dbReference>